<feature type="non-terminal residue" evidence="1">
    <location>
        <position position="1"/>
    </location>
</feature>
<evidence type="ECO:0000313" key="1">
    <source>
        <dbReference type="EMBL" id="CAE8592963.1"/>
    </source>
</evidence>
<protein>
    <submittedName>
        <fullName evidence="1">Uncharacterized protein</fullName>
    </submittedName>
</protein>
<dbReference type="OrthoDB" id="10295501at2759"/>
<accession>A0A813DYF2</accession>
<sequence>EAKLPPWWILNGVRPAGPPKDMGTYERITFSKEQQDRFSIDETGKVTDQADYAVAMKAYKAERLKQAQKAAELELAENDKKPIIS</sequence>
<reference evidence="1" key="1">
    <citation type="submission" date="2021-02" db="EMBL/GenBank/DDBJ databases">
        <authorList>
            <person name="Dougan E. K."/>
            <person name="Rhodes N."/>
            <person name="Thang M."/>
            <person name="Chan C."/>
        </authorList>
    </citation>
    <scope>NUCLEOTIDE SEQUENCE</scope>
</reference>
<gene>
    <name evidence="1" type="ORF">PGLA1383_LOCUS11578</name>
</gene>
<organism evidence="1 2">
    <name type="scientific">Polarella glacialis</name>
    <name type="common">Dinoflagellate</name>
    <dbReference type="NCBI Taxonomy" id="89957"/>
    <lineage>
        <taxon>Eukaryota</taxon>
        <taxon>Sar</taxon>
        <taxon>Alveolata</taxon>
        <taxon>Dinophyceae</taxon>
        <taxon>Suessiales</taxon>
        <taxon>Suessiaceae</taxon>
        <taxon>Polarella</taxon>
    </lineage>
</organism>
<dbReference type="EMBL" id="CAJNNV010006005">
    <property type="protein sequence ID" value="CAE8592963.1"/>
    <property type="molecule type" value="Genomic_DNA"/>
</dbReference>
<comment type="caution">
    <text evidence="1">The sequence shown here is derived from an EMBL/GenBank/DDBJ whole genome shotgun (WGS) entry which is preliminary data.</text>
</comment>
<evidence type="ECO:0000313" key="2">
    <source>
        <dbReference type="Proteomes" id="UP000654075"/>
    </source>
</evidence>
<name>A0A813DYF2_POLGL</name>
<proteinExistence type="predicted"/>
<dbReference type="Proteomes" id="UP000654075">
    <property type="component" value="Unassembled WGS sequence"/>
</dbReference>
<keyword evidence="2" id="KW-1185">Reference proteome</keyword>
<dbReference type="AlphaFoldDB" id="A0A813DYF2"/>